<feature type="chain" id="PRO_5038771440" evidence="1">
    <location>
        <begin position="28"/>
        <end position="96"/>
    </location>
</feature>
<protein>
    <submittedName>
        <fullName evidence="2">Lactococcin 972 family bacteriocin</fullName>
    </submittedName>
</protein>
<dbReference type="InterPro" id="IPR006540">
    <property type="entry name" value="Lactococcin_972"/>
</dbReference>
<dbReference type="RefSeq" id="WP_116427114.1">
    <property type="nucleotide sequence ID" value="NZ_BGZL01000003.1"/>
</dbReference>
<keyword evidence="1" id="KW-0732">Signal</keyword>
<organism evidence="2 3">
    <name type="scientific">Streptomyces spongiicola</name>
    <dbReference type="NCBI Taxonomy" id="1690221"/>
    <lineage>
        <taxon>Bacteria</taxon>
        <taxon>Bacillati</taxon>
        <taxon>Actinomycetota</taxon>
        <taxon>Actinomycetes</taxon>
        <taxon>Kitasatosporales</taxon>
        <taxon>Streptomycetaceae</taxon>
        <taxon>Streptomyces</taxon>
    </lineage>
</organism>
<gene>
    <name evidence="2" type="ORF">SSP531S_13630</name>
</gene>
<accession>A0A388STS4</accession>
<evidence type="ECO:0000313" key="3">
    <source>
        <dbReference type="Proteomes" id="UP000265354"/>
    </source>
</evidence>
<dbReference type="Gene3D" id="2.60.40.2850">
    <property type="match status" value="1"/>
</dbReference>
<dbReference type="EMBL" id="BGZL01000003">
    <property type="protein sequence ID" value="GBP99958.1"/>
    <property type="molecule type" value="Genomic_DNA"/>
</dbReference>
<comment type="caution">
    <text evidence="2">The sequence shown here is derived from an EMBL/GenBank/DDBJ whole genome shotgun (WGS) entry which is preliminary data.</text>
</comment>
<dbReference type="NCBIfam" id="TIGR01653">
    <property type="entry name" value="lactococcin_972"/>
    <property type="match status" value="1"/>
</dbReference>
<name>A0A388STS4_9ACTN</name>
<dbReference type="Pfam" id="PF09683">
    <property type="entry name" value="Lactococcin_972"/>
    <property type="match status" value="1"/>
</dbReference>
<feature type="signal peptide" evidence="1">
    <location>
        <begin position="1"/>
        <end position="27"/>
    </location>
</feature>
<evidence type="ECO:0000313" key="2">
    <source>
        <dbReference type="EMBL" id="GBP99958.1"/>
    </source>
</evidence>
<reference evidence="2 3" key="1">
    <citation type="submission" date="2018-07" db="EMBL/GenBank/DDBJ databases">
        <title>Whole Genome Shotgun Sequence of Streptomyces spongiicola strain 531S.</title>
        <authorList>
            <person name="Dohra H."/>
            <person name="Kodani S."/>
        </authorList>
    </citation>
    <scope>NUCLEOTIDE SEQUENCE [LARGE SCALE GENOMIC DNA]</scope>
    <source>
        <strain evidence="2 3">531S</strain>
    </source>
</reference>
<sequence length="96" mass="10059">MMRLKRALKIAAVSGALVAAGAAPAMATISYVGGGTWDYGAGTSYVWSDYYHGSKCHGSTSVGEYIDSDEASAGSWSITQADAALWGNETYYKTTC</sequence>
<dbReference type="Proteomes" id="UP000265354">
    <property type="component" value="Unassembled WGS sequence"/>
</dbReference>
<proteinExistence type="predicted"/>
<dbReference type="AlphaFoldDB" id="A0A388STS4"/>
<evidence type="ECO:0000256" key="1">
    <source>
        <dbReference type="SAM" id="SignalP"/>
    </source>
</evidence>